<proteinExistence type="predicted"/>
<dbReference type="EMBL" id="BOOR01000031">
    <property type="protein sequence ID" value="GII55993.1"/>
    <property type="molecule type" value="Genomic_DNA"/>
</dbReference>
<name>A0A8J3V203_9ACTN</name>
<keyword evidence="3" id="KW-1185">Reference proteome</keyword>
<sequence>MVRPAWNAFADDSGSQSSEVSRASAEPASSRRQSLEPCLSGGPDRLSEAVVAHDKGNPYKTGRQTLFLGREIRMVWRHDPRQASGTTLLVCGAGGITRHGHTPRRRHRPGQPNKQ</sequence>
<feature type="region of interest" description="Disordered" evidence="1">
    <location>
        <begin position="93"/>
        <end position="115"/>
    </location>
</feature>
<gene>
    <name evidence="2" type="ORF">Pth03_43820</name>
</gene>
<feature type="compositionally biased region" description="Low complexity" evidence="1">
    <location>
        <begin position="17"/>
        <end position="32"/>
    </location>
</feature>
<evidence type="ECO:0000313" key="3">
    <source>
        <dbReference type="Proteomes" id="UP000605992"/>
    </source>
</evidence>
<dbReference type="AlphaFoldDB" id="A0A8J3V203"/>
<protein>
    <submittedName>
        <fullName evidence="2">Uncharacterized protein</fullName>
    </submittedName>
</protein>
<comment type="caution">
    <text evidence="2">The sequence shown here is derived from an EMBL/GenBank/DDBJ whole genome shotgun (WGS) entry which is preliminary data.</text>
</comment>
<feature type="compositionally biased region" description="Basic residues" evidence="1">
    <location>
        <begin position="98"/>
        <end position="109"/>
    </location>
</feature>
<organism evidence="2 3">
    <name type="scientific">Planotetraspora thailandica</name>
    <dbReference type="NCBI Taxonomy" id="487172"/>
    <lineage>
        <taxon>Bacteria</taxon>
        <taxon>Bacillati</taxon>
        <taxon>Actinomycetota</taxon>
        <taxon>Actinomycetes</taxon>
        <taxon>Streptosporangiales</taxon>
        <taxon>Streptosporangiaceae</taxon>
        <taxon>Planotetraspora</taxon>
    </lineage>
</organism>
<feature type="region of interest" description="Disordered" evidence="1">
    <location>
        <begin position="1"/>
        <end position="44"/>
    </location>
</feature>
<dbReference type="Proteomes" id="UP000605992">
    <property type="component" value="Unassembled WGS sequence"/>
</dbReference>
<evidence type="ECO:0000256" key="1">
    <source>
        <dbReference type="SAM" id="MobiDB-lite"/>
    </source>
</evidence>
<evidence type="ECO:0000313" key="2">
    <source>
        <dbReference type="EMBL" id="GII55993.1"/>
    </source>
</evidence>
<accession>A0A8J3V203</accession>
<reference evidence="2" key="1">
    <citation type="submission" date="2021-01" db="EMBL/GenBank/DDBJ databases">
        <title>Whole genome shotgun sequence of Planotetraspora thailandica NBRC 104271.</title>
        <authorList>
            <person name="Komaki H."/>
            <person name="Tamura T."/>
        </authorList>
    </citation>
    <scope>NUCLEOTIDE SEQUENCE</scope>
    <source>
        <strain evidence="2">NBRC 104271</strain>
    </source>
</reference>